<comment type="subcellular location">
    <subcellularLocation>
        <location evidence="1">Membrane</location>
    </subcellularLocation>
</comment>
<organism evidence="8 9">
    <name type="scientific">Eragrostis curvula</name>
    <name type="common">weeping love grass</name>
    <dbReference type="NCBI Taxonomy" id="38414"/>
    <lineage>
        <taxon>Eukaryota</taxon>
        <taxon>Viridiplantae</taxon>
        <taxon>Streptophyta</taxon>
        <taxon>Embryophyta</taxon>
        <taxon>Tracheophyta</taxon>
        <taxon>Spermatophyta</taxon>
        <taxon>Magnoliopsida</taxon>
        <taxon>Liliopsida</taxon>
        <taxon>Poales</taxon>
        <taxon>Poaceae</taxon>
        <taxon>PACMAD clade</taxon>
        <taxon>Chloridoideae</taxon>
        <taxon>Eragrostideae</taxon>
        <taxon>Eragrostidinae</taxon>
        <taxon>Eragrostis</taxon>
    </lineage>
</organism>
<feature type="transmembrane region" description="Helical" evidence="6">
    <location>
        <begin position="475"/>
        <end position="493"/>
    </location>
</feature>
<dbReference type="PANTHER" id="PTHR47652:SF3">
    <property type="entry name" value="MITOCHONDRIAL IMPORT INNER MEMBRANE TRANSLOCASE SUBUNIT TIM44"/>
    <property type="match status" value="1"/>
</dbReference>
<evidence type="ECO:0000256" key="3">
    <source>
        <dbReference type="ARBA" id="ARBA00022989"/>
    </source>
</evidence>
<feature type="compositionally biased region" description="Low complexity" evidence="5">
    <location>
        <begin position="239"/>
        <end position="254"/>
    </location>
</feature>
<dbReference type="Proteomes" id="UP000324897">
    <property type="component" value="Unassembled WGS sequence"/>
</dbReference>
<keyword evidence="2 6" id="KW-0812">Transmembrane</keyword>
<feature type="region of interest" description="Disordered" evidence="5">
    <location>
        <begin position="555"/>
        <end position="574"/>
    </location>
</feature>
<dbReference type="GO" id="GO:0016020">
    <property type="term" value="C:membrane"/>
    <property type="evidence" value="ECO:0007669"/>
    <property type="project" value="UniProtKB-SubCell"/>
</dbReference>
<dbReference type="OrthoDB" id="1641132at2759"/>
<dbReference type="AlphaFoldDB" id="A0A5J9TSY2"/>
<evidence type="ECO:0000256" key="6">
    <source>
        <dbReference type="SAM" id="Phobius"/>
    </source>
</evidence>
<proteinExistence type="predicted"/>
<keyword evidence="9" id="KW-1185">Reference proteome</keyword>
<feature type="region of interest" description="Disordered" evidence="5">
    <location>
        <begin position="202"/>
        <end position="327"/>
    </location>
</feature>
<evidence type="ECO:0000259" key="7">
    <source>
        <dbReference type="Pfam" id="PF13664"/>
    </source>
</evidence>
<comment type="caution">
    <text evidence="8">The sequence shown here is derived from an EMBL/GenBank/DDBJ whole genome shotgun (WGS) entry which is preliminary data.</text>
</comment>
<feature type="transmembrane region" description="Helical" evidence="6">
    <location>
        <begin position="405"/>
        <end position="430"/>
    </location>
</feature>
<sequence>MRVALRRAMLAVAYLVAAPRVKDTPRLRLGSFYNHRRRELKPSRSPEHTTPNTAASLASYTNTSFPQLIRAHPMRRRAATMMNLVAIGLVISTLAAAGVWSPAPPQPQPPAAQQHPGERRVVIVEYEREADGTVKETRVLSSRPLEEGEDGARVLEEARGAVTGAAEKITGTAEDAKDSATGGVLGAVKRCKDRLCGAGRSVEEGAEDAARRAKETVTDAKDSAENKAFDAAQRGKQTLESAKGKASGAASLGKETLESAKDKASGAASQGKEAVKGKVSEAAGKAKEKASDLEHGAFEAARNAKDKVSEEARNVKHGAKDTVRGARDKVSDMAERAEEYAHDAAESAADKAAEAEEAVKAKAGEVRKNLTDIARRARDVASDAAAYLLGGPLEAARTATAVMHLLGFAAAFGTCVWVTFMSSYVLAAALPRQQLGMLQSKMYPVYFRAMAYGVGLALASHLLGAERSSLASRAQSVNLIAALGLVLANMLLFEPKATKVMFERMKVEKEEGRGQDMADIVDPPAVTVSTVATYAAAAARAEAAAARTPADAAAATGKAATPATTGKAKATATTGDAEMSKSRVLLLNKRLKTLNSYSSLCNVLSLMALSWHLVHLARRLLPGTAC</sequence>
<feature type="compositionally biased region" description="Basic and acidic residues" evidence="5">
    <location>
        <begin position="255"/>
        <end position="264"/>
    </location>
</feature>
<evidence type="ECO:0000256" key="4">
    <source>
        <dbReference type="ARBA" id="ARBA00023136"/>
    </source>
</evidence>
<protein>
    <recommendedName>
        <fullName evidence="7">TMEM205-like domain-containing protein</fullName>
    </recommendedName>
</protein>
<dbReference type="InterPro" id="IPR025423">
    <property type="entry name" value="TMEM205-like"/>
</dbReference>
<feature type="domain" description="TMEM205-like" evidence="7">
    <location>
        <begin position="406"/>
        <end position="505"/>
    </location>
</feature>
<dbReference type="SUPFAM" id="SSF58113">
    <property type="entry name" value="Apolipoprotein A-I"/>
    <property type="match status" value="1"/>
</dbReference>
<dbReference type="EMBL" id="RWGY01000031">
    <property type="protein sequence ID" value="TVU14472.1"/>
    <property type="molecule type" value="Genomic_DNA"/>
</dbReference>
<feature type="compositionally biased region" description="Basic and acidic residues" evidence="5">
    <location>
        <begin position="208"/>
        <end position="228"/>
    </location>
</feature>
<evidence type="ECO:0000313" key="9">
    <source>
        <dbReference type="Proteomes" id="UP000324897"/>
    </source>
</evidence>
<feature type="region of interest" description="Disordered" evidence="5">
    <location>
        <begin position="34"/>
        <end position="53"/>
    </location>
</feature>
<accession>A0A5J9TSY2</accession>
<feature type="transmembrane region" description="Helical" evidence="6">
    <location>
        <begin position="78"/>
        <end position="100"/>
    </location>
</feature>
<gene>
    <name evidence="8" type="ORF">EJB05_37942</name>
</gene>
<dbReference type="Gene3D" id="1.20.120.20">
    <property type="entry name" value="Apolipoprotein"/>
    <property type="match status" value="1"/>
</dbReference>
<evidence type="ECO:0000256" key="5">
    <source>
        <dbReference type="SAM" id="MobiDB-lite"/>
    </source>
</evidence>
<keyword evidence="4 6" id="KW-0472">Membrane</keyword>
<name>A0A5J9TSY2_9POAL</name>
<evidence type="ECO:0000256" key="1">
    <source>
        <dbReference type="ARBA" id="ARBA00004370"/>
    </source>
</evidence>
<dbReference type="PANTHER" id="PTHR47652">
    <property type="entry name" value="MITOCHONDRIAL IMPORT INNER MEMBRANE TRANSLOCASE SUBUNIT TIM44"/>
    <property type="match status" value="1"/>
</dbReference>
<evidence type="ECO:0000313" key="8">
    <source>
        <dbReference type="EMBL" id="TVU14472.1"/>
    </source>
</evidence>
<feature type="compositionally biased region" description="Basic and acidic residues" evidence="5">
    <location>
        <begin position="273"/>
        <end position="327"/>
    </location>
</feature>
<feature type="non-terminal residue" evidence="8">
    <location>
        <position position="1"/>
    </location>
</feature>
<reference evidence="8 9" key="1">
    <citation type="journal article" date="2019" name="Sci. Rep.">
        <title>A high-quality genome of Eragrostis curvula grass provides insights into Poaceae evolution and supports new strategies to enhance forage quality.</title>
        <authorList>
            <person name="Carballo J."/>
            <person name="Santos B.A.C.M."/>
            <person name="Zappacosta D."/>
            <person name="Garbus I."/>
            <person name="Selva J.P."/>
            <person name="Gallo C.A."/>
            <person name="Diaz A."/>
            <person name="Albertini E."/>
            <person name="Caccamo M."/>
            <person name="Echenique V."/>
        </authorList>
    </citation>
    <scope>NUCLEOTIDE SEQUENCE [LARGE SCALE GENOMIC DNA]</scope>
    <source>
        <strain evidence="9">cv. Victoria</strain>
        <tissue evidence="8">Leaf</tissue>
    </source>
</reference>
<dbReference type="Pfam" id="PF13664">
    <property type="entry name" value="DUF4149"/>
    <property type="match status" value="1"/>
</dbReference>
<feature type="transmembrane region" description="Helical" evidence="6">
    <location>
        <begin position="442"/>
        <end position="463"/>
    </location>
</feature>
<keyword evidence="3 6" id="KW-1133">Transmembrane helix</keyword>
<dbReference type="Gramene" id="TVU14472">
    <property type="protein sequence ID" value="TVU14472"/>
    <property type="gene ID" value="EJB05_37942"/>
</dbReference>
<evidence type="ECO:0000256" key="2">
    <source>
        <dbReference type="ARBA" id="ARBA00022692"/>
    </source>
</evidence>